<proteinExistence type="predicted"/>
<name>A0A9W6XSH0_9STRA</name>
<evidence type="ECO:0000313" key="3">
    <source>
        <dbReference type="Proteomes" id="UP001165121"/>
    </source>
</evidence>
<dbReference type="PROSITE" id="PS00108">
    <property type="entry name" value="PROTEIN_KINASE_ST"/>
    <property type="match status" value="1"/>
</dbReference>
<dbReference type="Proteomes" id="UP001165121">
    <property type="component" value="Unassembled WGS sequence"/>
</dbReference>
<dbReference type="InterPro" id="IPR000719">
    <property type="entry name" value="Prot_kinase_dom"/>
</dbReference>
<dbReference type="Gene3D" id="1.10.510.10">
    <property type="entry name" value="Transferase(Phosphotransferase) domain 1"/>
    <property type="match status" value="1"/>
</dbReference>
<dbReference type="SUPFAM" id="SSF56112">
    <property type="entry name" value="Protein kinase-like (PK-like)"/>
    <property type="match status" value="1"/>
</dbReference>
<dbReference type="Pfam" id="PF07714">
    <property type="entry name" value="PK_Tyr_Ser-Thr"/>
    <property type="match status" value="1"/>
</dbReference>
<accession>A0A9W6XSH0</accession>
<dbReference type="PROSITE" id="PS50011">
    <property type="entry name" value="PROTEIN_KINASE_DOM"/>
    <property type="match status" value="1"/>
</dbReference>
<reference evidence="2" key="1">
    <citation type="submission" date="2023-04" db="EMBL/GenBank/DDBJ databases">
        <title>Phytophthora fragariaefolia NBRC 109709.</title>
        <authorList>
            <person name="Ichikawa N."/>
            <person name="Sato H."/>
            <person name="Tonouchi N."/>
        </authorList>
    </citation>
    <scope>NUCLEOTIDE SEQUENCE</scope>
    <source>
        <strain evidence="2">NBRC 109709</strain>
    </source>
</reference>
<gene>
    <name evidence="2" type="ORF">Pfra01_001539400</name>
</gene>
<dbReference type="GO" id="GO:0004674">
    <property type="term" value="F:protein serine/threonine kinase activity"/>
    <property type="evidence" value="ECO:0007669"/>
    <property type="project" value="TreeGrafter"/>
</dbReference>
<dbReference type="OrthoDB" id="125980at2759"/>
<evidence type="ECO:0000259" key="1">
    <source>
        <dbReference type="PROSITE" id="PS50011"/>
    </source>
</evidence>
<comment type="caution">
    <text evidence="2">The sequence shown here is derived from an EMBL/GenBank/DDBJ whole genome shotgun (WGS) entry which is preliminary data.</text>
</comment>
<dbReference type="InterPro" id="IPR051681">
    <property type="entry name" value="Ser/Thr_Kinases-Pseudokinases"/>
</dbReference>
<dbReference type="InterPro" id="IPR001245">
    <property type="entry name" value="Ser-Thr/Tyr_kinase_cat_dom"/>
</dbReference>
<protein>
    <submittedName>
        <fullName evidence="2">Unnamed protein product</fullName>
    </submittedName>
</protein>
<dbReference type="AlphaFoldDB" id="A0A9W6XSH0"/>
<organism evidence="2 3">
    <name type="scientific">Phytophthora fragariaefolia</name>
    <dbReference type="NCBI Taxonomy" id="1490495"/>
    <lineage>
        <taxon>Eukaryota</taxon>
        <taxon>Sar</taxon>
        <taxon>Stramenopiles</taxon>
        <taxon>Oomycota</taxon>
        <taxon>Peronosporomycetes</taxon>
        <taxon>Peronosporales</taxon>
        <taxon>Peronosporaceae</taxon>
        <taxon>Phytophthora</taxon>
    </lineage>
</organism>
<dbReference type="PANTHER" id="PTHR44329">
    <property type="entry name" value="SERINE/THREONINE-PROTEIN KINASE TNNI3K-RELATED"/>
    <property type="match status" value="1"/>
</dbReference>
<evidence type="ECO:0000313" key="2">
    <source>
        <dbReference type="EMBL" id="GMF44345.1"/>
    </source>
</evidence>
<dbReference type="EMBL" id="BSXT01001662">
    <property type="protein sequence ID" value="GMF44345.1"/>
    <property type="molecule type" value="Genomic_DNA"/>
</dbReference>
<dbReference type="InterPro" id="IPR011009">
    <property type="entry name" value="Kinase-like_dom_sf"/>
</dbReference>
<dbReference type="GO" id="GO:0005524">
    <property type="term" value="F:ATP binding"/>
    <property type="evidence" value="ECO:0007669"/>
    <property type="project" value="InterPro"/>
</dbReference>
<dbReference type="InterPro" id="IPR008271">
    <property type="entry name" value="Ser/Thr_kinase_AS"/>
</dbReference>
<feature type="domain" description="Protein kinase" evidence="1">
    <location>
        <begin position="1"/>
        <end position="213"/>
    </location>
</feature>
<keyword evidence="3" id="KW-1185">Reference proteome</keyword>
<dbReference type="SMART" id="SM00220">
    <property type="entry name" value="S_TKc"/>
    <property type="match status" value="1"/>
</dbReference>
<sequence>MFKHEISLWFGLNHPHVIKLFGGCHIGTPFFVCEEAKNGALDKYLQKHRNEAWQKLYQAALGLEYLHARGIVHRDLKCDNILVGNDMKAKLTDFGLSSSANAADQGKLTGAIHWVAPECLSGEKTSYASDIYSLGMCVIEAVTGKLPWGNMGAESVKYQVKHHRLPARPLQFTDTQWKLVEQMCRSNPSERLHILVVVQRLKDLADNPDSAFIKRMPSDLGNPALESVTELRQTLAQSESKGDAEMARAVCELLLDRLSDLYSNDYLDVLKEHLRAITLSACEWIARSQKQHSTAGLVKMVFRVFSLHRQIDRVMAEYFIPKDANSNKLHEWERRCSKHLQQGRHNYSRPELQRE</sequence>
<dbReference type="PANTHER" id="PTHR44329:SF214">
    <property type="entry name" value="PROTEIN KINASE DOMAIN-CONTAINING PROTEIN"/>
    <property type="match status" value="1"/>
</dbReference>